<feature type="non-terminal residue" evidence="1">
    <location>
        <position position="113"/>
    </location>
</feature>
<dbReference type="Proteomes" id="UP000265520">
    <property type="component" value="Unassembled WGS sequence"/>
</dbReference>
<evidence type="ECO:0000313" key="1">
    <source>
        <dbReference type="EMBL" id="MCI28659.1"/>
    </source>
</evidence>
<evidence type="ECO:0000313" key="2">
    <source>
        <dbReference type="Proteomes" id="UP000265520"/>
    </source>
</evidence>
<comment type="caution">
    <text evidence="1">The sequence shown here is derived from an EMBL/GenBank/DDBJ whole genome shotgun (WGS) entry which is preliminary data.</text>
</comment>
<dbReference type="EMBL" id="LXQA010167138">
    <property type="protein sequence ID" value="MCI28659.1"/>
    <property type="molecule type" value="Genomic_DNA"/>
</dbReference>
<reference evidence="1 2" key="1">
    <citation type="journal article" date="2018" name="Front. Plant Sci.">
        <title>Red Clover (Trifolium pratense) and Zigzag Clover (T. medium) - A Picture of Genomic Similarities and Differences.</title>
        <authorList>
            <person name="Dluhosova J."/>
            <person name="Istvanek J."/>
            <person name="Nedelnik J."/>
            <person name="Repkova J."/>
        </authorList>
    </citation>
    <scope>NUCLEOTIDE SEQUENCE [LARGE SCALE GENOMIC DNA]</scope>
    <source>
        <strain evidence="2">cv. 10/8</strain>
        <tissue evidence="1">Leaf</tissue>
    </source>
</reference>
<keyword evidence="2" id="KW-1185">Reference proteome</keyword>
<name>A0A392QXF6_9FABA</name>
<accession>A0A392QXF6</accession>
<sequence>MDDECKPADESRAVVLAIPRQDAVCDANPINCQAPEIVIDTSSHFVTEKTYKNLDDLIDWAKKQAYNLQFSIVIERSDNSGDRRKPVFVLDCERGGVYKQPKKKAKFEEMGSR</sequence>
<dbReference type="AlphaFoldDB" id="A0A392QXF6"/>
<proteinExistence type="predicted"/>
<organism evidence="1 2">
    <name type="scientific">Trifolium medium</name>
    <dbReference type="NCBI Taxonomy" id="97028"/>
    <lineage>
        <taxon>Eukaryota</taxon>
        <taxon>Viridiplantae</taxon>
        <taxon>Streptophyta</taxon>
        <taxon>Embryophyta</taxon>
        <taxon>Tracheophyta</taxon>
        <taxon>Spermatophyta</taxon>
        <taxon>Magnoliopsida</taxon>
        <taxon>eudicotyledons</taxon>
        <taxon>Gunneridae</taxon>
        <taxon>Pentapetalae</taxon>
        <taxon>rosids</taxon>
        <taxon>fabids</taxon>
        <taxon>Fabales</taxon>
        <taxon>Fabaceae</taxon>
        <taxon>Papilionoideae</taxon>
        <taxon>50 kb inversion clade</taxon>
        <taxon>NPAAA clade</taxon>
        <taxon>Hologalegina</taxon>
        <taxon>IRL clade</taxon>
        <taxon>Trifolieae</taxon>
        <taxon>Trifolium</taxon>
    </lineage>
</organism>
<protein>
    <submittedName>
        <fullName evidence="1">FAR1-related protein</fullName>
    </submittedName>
</protein>